<dbReference type="OrthoDB" id="10499946at2759"/>
<proteinExistence type="predicted"/>
<dbReference type="EMBL" id="AM920435">
    <property type="protein sequence ID" value="CAP86562.1"/>
    <property type="molecule type" value="Genomic_DNA"/>
</dbReference>
<evidence type="ECO:0000313" key="3">
    <source>
        <dbReference type="Proteomes" id="UP000000724"/>
    </source>
</evidence>
<sequence length="168" mass="18466">MGGGLAGWRELRAGPDPVTTGGLVDTAGFYPLTRKVTMLIECHKSGSADGFAPTLSKCAALSDITGPGSPKIETVIMHYDTLHQSLQLEALIMLGCMNELKHKSKDTFDKNTLMRKESRGPRDQESDPDLEYVVGQRISERNVLMKEISSRWFWIDHADAMAQAVQSG</sequence>
<dbReference type="VEuPathDB" id="FungiDB:PCH_Pc20g12330"/>
<name>B6HGJ4_PENRW</name>
<evidence type="ECO:0000313" key="2">
    <source>
        <dbReference type="EMBL" id="CAP86562.1"/>
    </source>
</evidence>
<accession>B6HGJ4</accession>
<feature type="compositionally biased region" description="Basic and acidic residues" evidence="1">
    <location>
        <begin position="108"/>
        <end position="125"/>
    </location>
</feature>
<organism evidence="2 3">
    <name type="scientific">Penicillium rubens (strain ATCC 28089 / DSM 1075 / NRRL 1951 / Wisconsin 54-1255)</name>
    <name type="common">Penicillium chrysogenum</name>
    <dbReference type="NCBI Taxonomy" id="500485"/>
    <lineage>
        <taxon>Eukaryota</taxon>
        <taxon>Fungi</taxon>
        <taxon>Dikarya</taxon>
        <taxon>Ascomycota</taxon>
        <taxon>Pezizomycotina</taxon>
        <taxon>Eurotiomycetes</taxon>
        <taxon>Eurotiomycetidae</taxon>
        <taxon>Eurotiales</taxon>
        <taxon>Aspergillaceae</taxon>
        <taxon>Penicillium</taxon>
        <taxon>Penicillium chrysogenum species complex</taxon>
    </lineage>
</organism>
<dbReference type="HOGENOM" id="CLU_1587049_0_0_1"/>
<evidence type="ECO:0000256" key="1">
    <source>
        <dbReference type="SAM" id="MobiDB-lite"/>
    </source>
</evidence>
<dbReference type="AlphaFoldDB" id="B6HGJ4"/>
<gene>
    <name evidence="2" type="ORF">Pc20g12330</name>
    <name evidence="2" type="ORF">PCH_Pc20g12330</name>
</gene>
<keyword evidence="3" id="KW-1185">Reference proteome</keyword>
<dbReference type="Proteomes" id="UP000000724">
    <property type="component" value="Contig Pc00c20"/>
</dbReference>
<feature type="region of interest" description="Disordered" evidence="1">
    <location>
        <begin position="108"/>
        <end position="129"/>
    </location>
</feature>
<protein>
    <submittedName>
        <fullName evidence="2">Uncharacterized protein</fullName>
    </submittedName>
</protein>
<reference evidence="2 3" key="1">
    <citation type="journal article" date="2008" name="Nat. Biotechnol.">
        <title>Genome sequencing and analysis of the filamentous fungus Penicillium chrysogenum.</title>
        <authorList>
            <person name="van den Berg M.A."/>
            <person name="Albang R."/>
            <person name="Albermann K."/>
            <person name="Badger J.H."/>
            <person name="Daran J.-M."/>
            <person name="Driessen A.J.M."/>
            <person name="Garcia-Estrada C."/>
            <person name="Fedorova N.D."/>
            <person name="Harris D.M."/>
            <person name="Heijne W.H.M."/>
            <person name="Joardar V.S."/>
            <person name="Kiel J.A.K.W."/>
            <person name="Kovalchuk A."/>
            <person name="Martin J.F."/>
            <person name="Nierman W.C."/>
            <person name="Nijland J.G."/>
            <person name="Pronk J.T."/>
            <person name="Roubos J.A."/>
            <person name="van der Klei I.J."/>
            <person name="van Peij N.N.M.E."/>
            <person name="Veenhuis M."/>
            <person name="von Doehren H."/>
            <person name="Wagner C."/>
            <person name="Wortman J.R."/>
            <person name="Bovenberg R.A.L."/>
        </authorList>
    </citation>
    <scope>NUCLEOTIDE SEQUENCE [LARGE SCALE GENOMIC DNA]</scope>
    <source>
        <strain evidence="3">ATCC 28089 / DSM 1075 / NRRL 1951 / Wisconsin 54-1255</strain>
    </source>
</reference>